<gene>
    <name evidence="7" type="ORF">EKO22_01200</name>
</gene>
<dbReference type="EMBL" id="CP034671">
    <property type="protein sequence ID" value="QFZ91183.2"/>
    <property type="molecule type" value="Genomic_DNA"/>
</dbReference>
<dbReference type="GO" id="GO:0005524">
    <property type="term" value="F:ATP binding"/>
    <property type="evidence" value="ECO:0007669"/>
    <property type="project" value="UniProtKB-KW"/>
</dbReference>
<evidence type="ECO:0000256" key="5">
    <source>
        <dbReference type="ARBA" id="ARBA00022840"/>
    </source>
</evidence>
<evidence type="ECO:0000259" key="6">
    <source>
        <dbReference type="PROSITE" id="PS50893"/>
    </source>
</evidence>
<organism evidence="7">
    <name type="scientific">Synechococcus elongatus PCC 11802</name>
    <dbReference type="NCBI Taxonomy" id="2283154"/>
    <lineage>
        <taxon>Bacteria</taxon>
        <taxon>Bacillati</taxon>
        <taxon>Cyanobacteriota</taxon>
        <taxon>Cyanophyceae</taxon>
        <taxon>Synechococcales</taxon>
        <taxon>Synechococcaceae</taxon>
        <taxon>Synechococcus</taxon>
    </lineage>
</organism>
<dbReference type="CDD" id="cd03293">
    <property type="entry name" value="ABC_NrtD_SsuB_transporters"/>
    <property type="match status" value="1"/>
</dbReference>
<dbReference type="Pfam" id="PF00005">
    <property type="entry name" value="ABC_tran"/>
    <property type="match status" value="1"/>
</dbReference>
<dbReference type="GO" id="GO:0016887">
    <property type="term" value="F:ATP hydrolysis activity"/>
    <property type="evidence" value="ECO:0007669"/>
    <property type="project" value="InterPro"/>
</dbReference>
<dbReference type="InterPro" id="IPR003439">
    <property type="entry name" value="ABC_transporter-like_ATP-bd"/>
</dbReference>
<dbReference type="SMART" id="SM00382">
    <property type="entry name" value="AAA"/>
    <property type="match status" value="1"/>
</dbReference>
<comment type="subcellular location">
    <subcellularLocation>
        <location evidence="1">Cell inner membrane</location>
        <topology evidence="1">Peripheral membrane protein</topology>
    </subcellularLocation>
</comment>
<proteinExistence type="inferred from homology"/>
<evidence type="ECO:0000256" key="1">
    <source>
        <dbReference type="ARBA" id="ARBA00004417"/>
    </source>
</evidence>
<keyword evidence="4" id="KW-0547">Nucleotide-binding</keyword>
<evidence type="ECO:0000256" key="3">
    <source>
        <dbReference type="ARBA" id="ARBA00022448"/>
    </source>
</evidence>
<dbReference type="PANTHER" id="PTHR42788">
    <property type="entry name" value="TAURINE IMPORT ATP-BINDING PROTEIN-RELATED"/>
    <property type="match status" value="1"/>
</dbReference>
<dbReference type="InterPro" id="IPR050166">
    <property type="entry name" value="ABC_transporter_ATP-bind"/>
</dbReference>
<feature type="domain" description="ABC transporter" evidence="6">
    <location>
        <begin position="2"/>
        <end position="228"/>
    </location>
</feature>
<keyword evidence="3" id="KW-0813">Transport</keyword>
<dbReference type="InterPro" id="IPR027417">
    <property type="entry name" value="P-loop_NTPase"/>
</dbReference>
<evidence type="ECO:0000313" key="7">
    <source>
        <dbReference type="EMBL" id="QFZ91183.2"/>
    </source>
</evidence>
<evidence type="ECO:0000256" key="2">
    <source>
        <dbReference type="ARBA" id="ARBA00009440"/>
    </source>
</evidence>
<dbReference type="InterPro" id="IPR017871">
    <property type="entry name" value="ABC_transporter-like_CS"/>
</dbReference>
<comment type="similarity">
    <text evidence="2">Belongs to the ABC transporter superfamily. Nitrate/nitrite/cyanate uptake transporter (NitT) (TC 3.A.1.16) family.</text>
</comment>
<protein>
    <submittedName>
        <fullName evidence="7">ABC transporter ATP-binding protein</fullName>
    </submittedName>
</protein>
<evidence type="ECO:0000256" key="4">
    <source>
        <dbReference type="ARBA" id="ARBA00022741"/>
    </source>
</evidence>
<dbReference type="PANTHER" id="PTHR42788:SF19">
    <property type="entry name" value="ALIPHATIC SULFONATES IMPORT ATP-BINDING PROTEIN SSUB 2"/>
    <property type="match status" value="1"/>
</dbReference>
<reference evidence="7" key="1">
    <citation type="submission" date="2024-01" db="EMBL/GenBank/DDBJ databases">
        <title>Synechococcus elongatus PCC 11802, a close yet different native of Synechococcus elongatus PCC 11801.</title>
        <authorList>
            <person name="Jaiswal D."/>
            <person name="Sengupta A."/>
            <person name="Sengupta S."/>
            <person name="Pakrasi H.B."/>
            <person name="Wangikar P."/>
        </authorList>
    </citation>
    <scope>NUCLEOTIDE SEQUENCE</scope>
    <source>
        <strain evidence="7">PCC 11802</strain>
    </source>
</reference>
<sequence>MLIIENLYKQFKNGYVGLGSISLAIQRHEIVTLIGTSGCGKSTLLRTIAGLEQATQGEVRIDHLRIEEPHPEIGVIFQEPRLMPWLNVLENVQFGLHHLPRNQRRQLASEALAKVGLSNFAQCLPHQLSGGMAQRVAIARALVTNPSILLLDEPFSALDSFTRLKLQNRLLEIWEYDRPTLILVTHDVEEALVLSDRIIVMRGNPGRIHQEITLDLPRPRKRSDSEFQRWKEKLLSALDLSDTHFVPAKV</sequence>
<dbReference type="InterPro" id="IPR003593">
    <property type="entry name" value="AAA+_ATPase"/>
</dbReference>
<dbReference type="GO" id="GO:0005886">
    <property type="term" value="C:plasma membrane"/>
    <property type="evidence" value="ECO:0007669"/>
    <property type="project" value="UniProtKB-SubCell"/>
</dbReference>
<accession>A0AAT9JYA9</accession>
<keyword evidence="5 7" id="KW-0067">ATP-binding</keyword>
<dbReference type="PROSITE" id="PS00211">
    <property type="entry name" value="ABC_TRANSPORTER_1"/>
    <property type="match status" value="1"/>
</dbReference>
<name>A0AAT9JYA9_SYNEL</name>
<dbReference type="RefSeq" id="WP_208677452.1">
    <property type="nucleotide sequence ID" value="NZ_CP034671.2"/>
</dbReference>
<dbReference type="Gene3D" id="3.40.50.300">
    <property type="entry name" value="P-loop containing nucleotide triphosphate hydrolases"/>
    <property type="match status" value="1"/>
</dbReference>
<dbReference type="PROSITE" id="PS50893">
    <property type="entry name" value="ABC_TRANSPORTER_2"/>
    <property type="match status" value="1"/>
</dbReference>
<dbReference type="AlphaFoldDB" id="A0AAT9JYA9"/>
<dbReference type="SUPFAM" id="SSF52540">
    <property type="entry name" value="P-loop containing nucleoside triphosphate hydrolases"/>
    <property type="match status" value="1"/>
</dbReference>